<dbReference type="SUPFAM" id="SSF53474">
    <property type="entry name" value="alpha/beta-Hydrolases"/>
    <property type="match status" value="1"/>
</dbReference>
<organism evidence="3 4">
    <name type="scientific">Tetraparma gracilis</name>
    <dbReference type="NCBI Taxonomy" id="2962635"/>
    <lineage>
        <taxon>Eukaryota</taxon>
        <taxon>Sar</taxon>
        <taxon>Stramenopiles</taxon>
        <taxon>Ochrophyta</taxon>
        <taxon>Bolidophyceae</taxon>
        <taxon>Parmales</taxon>
        <taxon>Triparmaceae</taxon>
        <taxon>Tetraparma</taxon>
    </lineage>
</organism>
<dbReference type="PANTHER" id="PTHR43798">
    <property type="entry name" value="MONOACYLGLYCEROL LIPASE"/>
    <property type="match status" value="1"/>
</dbReference>
<evidence type="ECO:0000313" key="4">
    <source>
        <dbReference type="Proteomes" id="UP001165060"/>
    </source>
</evidence>
<comment type="caution">
    <text evidence="3">The sequence shown here is derived from an EMBL/GenBank/DDBJ whole genome shotgun (WGS) entry which is preliminary data.</text>
</comment>
<evidence type="ECO:0000259" key="2">
    <source>
        <dbReference type="Pfam" id="PF12697"/>
    </source>
</evidence>
<protein>
    <recommendedName>
        <fullName evidence="2">AB hydrolase-1 domain-containing protein</fullName>
    </recommendedName>
</protein>
<sequence>MRASRVLARSRKPEFIASRRALITPAQSPSATKTPLILIGGTAQSVHSWPHHLHHLSMDRNVVVMEARGQGPRQPPHPAFDGDFSNCSLTKQCADVRAFVDDLPEDLFLDNDNRFDLAGFSFGGRIALKFAAAQSSATRRVNALHITGVGQHGAYAQLMLDQWRDLLHPDREPKQGLRAFAWSIITASHTRAFLRKNAKSVPLWVDWLVANNTFEGVGQVLRQSHDDAACLAEAVASLPCPVMFVTGAEDELVASRVAAEHSVVVERAGHAVPLEQPVAWRDSLLAFLDASTVT</sequence>
<reference evidence="3 4" key="1">
    <citation type="journal article" date="2023" name="Commun. Biol.">
        <title>Genome analysis of Parmales, the sister group of diatoms, reveals the evolutionary specialization of diatoms from phago-mixotrophs to photoautotrophs.</title>
        <authorList>
            <person name="Ban H."/>
            <person name="Sato S."/>
            <person name="Yoshikawa S."/>
            <person name="Yamada K."/>
            <person name="Nakamura Y."/>
            <person name="Ichinomiya M."/>
            <person name="Sato N."/>
            <person name="Blanc-Mathieu R."/>
            <person name="Endo H."/>
            <person name="Kuwata A."/>
            <person name="Ogata H."/>
        </authorList>
    </citation>
    <scope>NUCLEOTIDE SEQUENCE [LARGE SCALE GENOMIC DNA]</scope>
</reference>
<name>A0ABQ6N8S2_9STRA</name>
<proteinExistence type="predicted"/>
<dbReference type="InterPro" id="IPR029058">
    <property type="entry name" value="AB_hydrolase_fold"/>
</dbReference>
<accession>A0ABQ6N8S2</accession>
<keyword evidence="4" id="KW-1185">Reference proteome</keyword>
<gene>
    <name evidence="3" type="ORF">TeGR_g12753</name>
</gene>
<dbReference type="EMBL" id="BRYB01006517">
    <property type="protein sequence ID" value="GMI50817.1"/>
    <property type="molecule type" value="Genomic_DNA"/>
</dbReference>
<dbReference type="Proteomes" id="UP001165060">
    <property type="component" value="Unassembled WGS sequence"/>
</dbReference>
<keyword evidence="1" id="KW-0378">Hydrolase</keyword>
<evidence type="ECO:0000256" key="1">
    <source>
        <dbReference type="ARBA" id="ARBA00022801"/>
    </source>
</evidence>
<evidence type="ECO:0000313" key="3">
    <source>
        <dbReference type="EMBL" id="GMI50817.1"/>
    </source>
</evidence>
<dbReference type="Gene3D" id="3.40.50.1820">
    <property type="entry name" value="alpha/beta hydrolase"/>
    <property type="match status" value="1"/>
</dbReference>
<feature type="domain" description="AB hydrolase-1" evidence="2">
    <location>
        <begin position="37"/>
        <end position="279"/>
    </location>
</feature>
<dbReference type="PANTHER" id="PTHR43798:SF31">
    <property type="entry name" value="AB HYDROLASE SUPERFAMILY PROTEIN YCLE"/>
    <property type="match status" value="1"/>
</dbReference>
<dbReference type="Pfam" id="PF12697">
    <property type="entry name" value="Abhydrolase_6"/>
    <property type="match status" value="1"/>
</dbReference>
<dbReference type="InterPro" id="IPR050266">
    <property type="entry name" value="AB_hydrolase_sf"/>
</dbReference>
<dbReference type="InterPro" id="IPR000073">
    <property type="entry name" value="AB_hydrolase_1"/>
</dbReference>